<name>A0ABS7N0R6_9BACT</name>
<sequence length="374" mass="42283">MIRIGVLTSSRADYGIYLPLIQAMEKDQDFDLKLIVFGTHLSKLHGYTLAQIELDGFKAFRKIESLLLGDTPNAVASSYALTALKFSEFWEENYREYDVVFALGDRFEMAAAVAASIPYQVKIAHLYGGETTLGAIDNVYRHSISLSSDLHFVSTGAFKARLYQLLDDEHAKIFNVGSLSLENLETLPLLSIDEFQEKWRIDLYLDTILVTVHPETVAFKLNEQYCIEICLALEQLSANYQIVITMPNADTAGLIYRVAFEELSKMHNNVRVIENFGTQSYFTCMKYSKLMIGNTSSGIVEAASFQKYVLNLGDRQKGRLAGENVIHLPFDSEEIVKSALIYSNKQFEGKNLYYQPNPSQTILKVLKENYANFS</sequence>
<keyword evidence="2" id="KW-0326">Glycosidase</keyword>
<dbReference type="InterPro" id="IPR020004">
    <property type="entry name" value="UDP-GlcNAc_Epase"/>
</dbReference>
<reference evidence="2 3" key="1">
    <citation type="submission" date="2021-06" db="EMBL/GenBank/DDBJ databases">
        <title>44 bacteria genomes isolated from Dapeng, Shenzhen.</title>
        <authorList>
            <person name="Zheng W."/>
            <person name="Yu S."/>
            <person name="Huang Y."/>
        </authorList>
    </citation>
    <scope>NUCLEOTIDE SEQUENCE [LARGE SCALE GENOMIC DNA]</scope>
    <source>
        <strain evidence="2 3">DP5N14-6</strain>
    </source>
</reference>
<dbReference type="RefSeq" id="WP_222583028.1">
    <property type="nucleotide sequence ID" value="NZ_JAHVHP010000001.1"/>
</dbReference>
<comment type="caution">
    <text evidence="2">The sequence shown here is derived from an EMBL/GenBank/DDBJ whole genome shotgun (WGS) entry which is preliminary data.</text>
</comment>
<gene>
    <name evidence="2" type="primary">neuC</name>
    <name evidence="2" type="ORF">KUV23_03000</name>
</gene>
<evidence type="ECO:0000259" key="1">
    <source>
        <dbReference type="Pfam" id="PF02350"/>
    </source>
</evidence>
<dbReference type="Gene3D" id="3.40.50.2000">
    <property type="entry name" value="Glycogen Phosphorylase B"/>
    <property type="match status" value="2"/>
</dbReference>
<dbReference type="SUPFAM" id="SSF53756">
    <property type="entry name" value="UDP-Glycosyltransferase/glycogen phosphorylase"/>
    <property type="match status" value="1"/>
</dbReference>
<keyword evidence="3" id="KW-1185">Reference proteome</keyword>
<organism evidence="2 3">
    <name type="scientific">Algoriphagus marincola</name>
    <dbReference type="NCBI Taxonomy" id="264027"/>
    <lineage>
        <taxon>Bacteria</taxon>
        <taxon>Pseudomonadati</taxon>
        <taxon>Bacteroidota</taxon>
        <taxon>Cytophagia</taxon>
        <taxon>Cytophagales</taxon>
        <taxon>Cyclobacteriaceae</taxon>
        <taxon>Algoriphagus</taxon>
    </lineage>
</organism>
<dbReference type="InterPro" id="IPR029767">
    <property type="entry name" value="WecB-like"/>
</dbReference>
<feature type="domain" description="UDP-N-acetylglucosamine 2-epimerase" evidence="1">
    <location>
        <begin position="23"/>
        <end position="367"/>
    </location>
</feature>
<dbReference type="NCBIfam" id="TIGR03568">
    <property type="entry name" value="NeuC_NnaA"/>
    <property type="match status" value="1"/>
</dbReference>
<dbReference type="Pfam" id="PF02350">
    <property type="entry name" value="Epimerase_2"/>
    <property type="match status" value="1"/>
</dbReference>
<protein>
    <submittedName>
        <fullName evidence="2">UDP-N-acetylglucosamine 2-epimerase (Hydrolyzing)</fullName>
        <ecNumber evidence="2">3.2.1.183</ecNumber>
    </submittedName>
</protein>
<dbReference type="EC" id="3.2.1.183" evidence="2"/>
<dbReference type="InterPro" id="IPR003331">
    <property type="entry name" value="UDP_GlcNAc_Epimerase_2_dom"/>
</dbReference>
<dbReference type="PANTHER" id="PTHR43174">
    <property type="entry name" value="UDP-N-ACETYLGLUCOSAMINE 2-EPIMERASE"/>
    <property type="match status" value="1"/>
</dbReference>
<keyword evidence="2" id="KW-0378">Hydrolase</keyword>
<dbReference type="EMBL" id="JAHVHP010000001">
    <property type="protein sequence ID" value="MBY5949923.1"/>
    <property type="molecule type" value="Genomic_DNA"/>
</dbReference>
<evidence type="ECO:0000313" key="2">
    <source>
        <dbReference type="EMBL" id="MBY5949923.1"/>
    </source>
</evidence>
<dbReference type="PANTHER" id="PTHR43174:SF3">
    <property type="entry name" value="UDP-N-ACETYLGLUCOSAMINE 2-EPIMERASE"/>
    <property type="match status" value="1"/>
</dbReference>
<dbReference type="Proteomes" id="UP000766609">
    <property type="component" value="Unassembled WGS sequence"/>
</dbReference>
<dbReference type="GO" id="GO:0016798">
    <property type="term" value="F:hydrolase activity, acting on glycosyl bonds"/>
    <property type="evidence" value="ECO:0007669"/>
    <property type="project" value="UniProtKB-KW"/>
</dbReference>
<proteinExistence type="predicted"/>
<accession>A0ABS7N0R6</accession>
<evidence type="ECO:0000313" key="3">
    <source>
        <dbReference type="Proteomes" id="UP000766609"/>
    </source>
</evidence>